<keyword evidence="2" id="KW-1185">Reference proteome</keyword>
<evidence type="ECO:0008006" key="3">
    <source>
        <dbReference type="Google" id="ProtNLM"/>
    </source>
</evidence>
<dbReference type="EMBL" id="KN834835">
    <property type="protein sequence ID" value="KIK52926.1"/>
    <property type="molecule type" value="Genomic_DNA"/>
</dbReference>
<accession>A0A0D0BE98</accession>
<dbReference type="Proteomes" id="UP000053593">
    <property type="component" value="Unassembled WGS sequence"/>
</dbReference>
<evidence type="ECO:0000313" key="2">
    <source>
        <dbReference type="Proteomes" id="UP000053593"/>
    </source>
</evidence>
<proteinExistence type="predicted"/>
<gene>
    <name evidence="1" type="ORF">GYMLUDRAFT_179562</name>
</gene>
<name>A0A0D0BE98_9AGAR</name>
<dbReference type="HOGENOM" id="CLU_077575_1_0_1"/>
<sequence length="228" mass="25660">MLRSSTDLKGFEIPGCKDKVIASLFADDTAAFLSESDNLSDLLSLLHKWCQASSAKFNVEKTEIIPVGSAEYRAQVLQSHCLNPNDTGFPDSTRVLADGESVRYLGAHIGNHTNNSEPWLPLIERIESILDRCLEFYPTIEAKCHQVQLTIGAITQYMTQANGMPTHITKWLQKIQSEFLHAPINKETMSAPLEQRGKKILDLFTRNEAIHLMQLKNYLELDPHLRGV</sequence>
<evidence type="ECO:0000313" key="1">
    <source>
        <dbReference type="EMBL" id="KIK52926.1"/>
    </source>
</evidence>
<organism evidence="1 2">
    <name type="scientific">Collybiopsis luxurians FD-317 M1</name>
    <dbReference type="NCBI Taxonomy" id="944289"/>
    <lineage>
        <taxon>Eukaryota</taxon>
        <taxon>Fungi</taxon>
        <taxon>Dikarya</taxon>
        <taxon>Basidiomycota</taxon>
        <taxon>Agaricomycotina</taxon>
        <taxon>Agaricomycetes</taxon>
        <taxon>Agaricomycetidae</taxon>
        <taxon>Agaricales</taxon>
        <taxon>Marasmiineae</taxon>
        <taxon>Omphalotaceae</taxon>
        <taxon>Collybiopsis</taxon>
        <taxon>Collybiopsis luxurians</taxon>
    </lineage>
</organism>
<dbReference type="AlphaFoldDB" id="A0A0D0BE98"/>
<protein>
    <recommendedName>
        <fullName evidence="3">Reverse transcriptase domain-containing protein</fullName>
    </recommendedName>
</protein>
<dbReference type="OrthoDB" id="2205812at2759"/>
<reference evidence="1 2" key="1">
    <citation type="submission" date="2014-04" db="EMBL/GenBank/DDBJ databases">
        <title>Evolutionary Origins and Diversification of the Mycorrhizal Mutualists.</title>
        <authorList>
            <consortium name="DOE Joint Genome Institute"/>
            <consortium name="Mycorrhizal Genomics Consortium"/>
            <person name="Kohler A."/>
            <person name="Kuo A."/>
            <person name="Nagy L.G."/>
            <person name="Floudas D."/>
            <person name="Copeland A."/>
            <person name="Barry K.W."/>
            <person name="Cichocki N."/>
            <person name="Veneault-Fourrey C."/>
            <person name="LaButti K."/>
            <person name="Lindquist E.A."/>
            <person name="Lipzen A."/>
            <person name="Lundell T."/>
            <person name="Morin E."/>
            <person name="Murat C."/>
            <person name="Riley R."/>
            <person name="Ohm R."/>
            <person name="Sun H."/>
            <person name="Tunlid A."/>
            <person name="Henrissat B."/>
            <person name="Grigoriev I.V."/>
            <person name="Hibbett D.S."/>
            <person name="Martin F."/>
        </authorList>
    </citation>
    <scope>NUCLEOTIDE SEQUENCE [LARGE SCALE GENOMIC DNA]</scope>
    <source>
        <strain evidence="1 2">FD-317 M1</strain>
    </source>
</reference>